<feature type="domain" description="Leucine-binding protein" evidence="5">
    <location>
        <begin position="14"/>
        <end position="360"/>
    </location>
</feature>
<dbReference type="EMBL" id="CP042582">
    <property type="protein sequence ID" value="QEX21148.1"/>
    <property type="molecule type" value="Genomic_DNA"/>
</dbReference>
<dbReference type="KEGG" id="hadh:FRZ61_10690"/>
<dbReference type="SUPFAM" id="SSF53822">
    <property type="entry name" value="Periplasmic binding protein-like I"/>
    <property type="match status" value="1"/>
</dbReference>
<dbReference type="GO" id="GO:0006865">
    <property type="term" value="P:amino acid transport"/>
    <property type="evidence" value="ECO:0007669"/>
    <property type="project" value="UniProtKB-KW"/>
</dbReference>
<dbReference type="InterPro" id="IPR000709">
    <property type="entry name" value="Leu_Ile_Val-bd"/>
</dbReference>
<evidence type="ECO:0000256" key="4">
    <source>
        <dbReference type="ARBA" id="ARBA00022970"/>
    </source>
</evidence>
<evidence type="ECO:0000313" key="7">
    <source>
        <dbReference type="Proteomes" id="UP000325797"/>
    </source>
</evidence>
<dbReference type="PRINTS" id="PR00337">
    <property type="entry name" value="LEUILEVALBP"/>
</dbReference>
<dbReference type="Proteomes" id="UP000325797">
    <property type="component" value="Chromosome"/>
</dbReference>
<organism evidence="6 7">
    <name type="scientific">Hypericibacter adhaerens</name>
    <dbReference type="NCBI Taxonomy" id="2602016"/>
    <lineage>
        <taxon>Bacteria</taxon>
        <taxon>Pseudomonadati</taxon>
        <taxon>Pseudomonadota</taxon>
        <taxon>Alphaproteobacteria</taxon>
        <taxon>Rhodospirillales</taxon>
        <taxon>Dongiaceae</taxon>
        <taxon>Hypericibacter</taxon>
    </lineage>
</organism>
<evidence type="ECO:0000313" key="6">
    <source>
        <dbReference type="EMBL" id="QEX21148.1"/>
    </source>
</evidence>
<dbReference type="CDD" id="cd06332">
    <property type="entry name" value="PBP1_aromatic_compounds-like"/>
    <property type="match status" value="1"/>
</dbReference>
<evidence type="ECO:0000259" key="5">
    <source>
        <dbReference type="Pfam" id="PF13458"/>
    </source>
</evidence>
<dbReference type="Gene3D" id="3.40.50.2300">
    <property type="match status" value="2"/>
</dbReference>
<sequence length="406" mass="43174">MAAACYAPAHAADTLKIGVVATLEGPLSTLGEDAVRGVKTALKAVNNMAGGRQIEVIYVASDATPDSAVRAVRKLVEEDKVDLVIGPVSGDEGIAIKDYAKTQPNITFLNGQSGAQDTTYRNPAPNFFRFTADGAQQMAGLGSYIYDVKGYKKIATVGDDYSYPYTQEFGLVVEYCSAGGEVTQRFWPPLGTKDYSSIITALPDDVDAIFVALGGADAVNFVTQYVEAGGKAKIVGGAIMVDQTVLSAKGEAKNALIGTVSAGVQADTWDDPKWQAYVKAYQDAFPPDQRFPIPSASATTYYDSIMAAFTVLNQINGDLSDGQKKFRDGLKALTLDAPNGKLHLDDNRQGIVTNFVTEVVEGPDGNLATKVVKVVENVNQQLGIDPAVFATIGAPSRDVPECKKYK</sequence>
<reference evidence="6 7" key="1">
    <citation type="submission" date="2019-08" db="EMBL/GenBank/DDBJ databases">
        <title>Hyperibacter terrae gen. nov., sp. nov. and Hyperibacter viscosus sp. nov., two new members in the family Rhodospirillaceae isolated from the rhizosphere of Hypericum perforatum.</title>
        <authorList>
            <person name="Noviana Z."/>
        </authorList>
    </citation>
    <scope>NUCLEOTIDE SEQUENCE [LARGE SCALE GENOMIC DNA]</scope>
    <source>
        <strain evidence="6 7">R5959</strain>
    </source>
</reference>
<dbReference type="InterPro" id="IPR028082">
    <property type="entry name" value="Peripla_BP_I"/>
</dbReference>
<evidence type="ECO:0000256" key="3">
    <source>
        <dbReference type="ARBA" id="ARBA00022729"/>
    </source>
</evidence>
<accession>A0A5J6MU43</accession>
<dbReference type="AlphaFoldDB" id="A0A5J6MU43"/>
<keyword evidence="2" id="KW-0813">Transport</keyword>
<name>A0A5J6MU43_9PROT</name>
<evidence type="ECO:0000256" key="2">
    <source>
        <dbReference type="ARBA" id="ARBA00022448"/>
    </source>
</evidence>
<keyword evidence="7" id="KW-1185">Reference proteome</keyword>
<dbReference type="InterPro" id="IPR051010">
    <property type="entry name" value="BCAA_transport"/>
</dbReference>
<dbReference type="PANTHER" id="PTHR30483">
    <property type="entry name" value="LEUCINE-SPECIFIC-BINDING PROTEIN"/>
    <property type="match status" value="1"/>
</dbReference>
<dbReference type="Pfam" id="PF13458">
    <property type="entry name" value="Peripla_BP_6"/>
    <property type="match status" value="1"/>
</dbReference>
<keyword evidence="3" id="KW-0732">Signal</keyword>
<comment type="similarity">
    <text evidence="1">Belongs to the leucine-binding protein family.</text>
</comment>
<evidence type="ECO:0000256" key="1">
    <source>
        <dbReference type="ARBA" id="ARBA00010062"/>
    </source>
</evidence>
<dbReference type="PANTHER" id="PTHR30483:SF6">
    <property type="entry name" value="PERIPLASMIC BINDING PROTEIN OF ABC TRANSPORTER FOR NATURAL AMINO ACIDS"/>
    <property type="match status" value="1"/>
</dbReference>
<protein>
    <submittedName>
        <fullName evidence="6">ABC transporter substrate-binding protein</fullName>
    </submittedName>
</protein>
<dbReference type="InterPro" id="IPR028081">
    <property type="entry name" value="Leu-bd"/>
</dbReference>
<keyword evidence="4" id="KW-0029">Amino-acid transport</keyword>
<gene>
    <name evidence="6" type="ORF">FRZ61_10690</name>
</gene>
<proteinExistence type="inferred from homology"/>